<comment type="similarity">
    <text evidence="1">Belongs to the GSP E family.</text>
</comment>
<dbReference type="CDD" id="cd01130">
    <property type="entry name" value="VirB11-like_ATPase"/>
    <property type="match status" value="1"/>
</dbReference>
<dbReference type="FunFam" id="3.30.450.370:FF:000001">
    <property type="entry name" value="Secretion system protein E"/>
    <property type="match status" value="1"/>
</dbReference>
<dbReference type="GO" id="GO:0016887">
    <property type="term" value="F:ATP hydrolysis activity"/>
    <property type="evidence" value="ECO:0007669"/>
    <property type="project" value="InterPro"/>
</dbReference>
<evidence type="ECO:0000313" key="3">
    <source>
        <dbReference type="EMBL" id="SVA04683.1"/>
    </source>
</evidence>
<accession>A0A381STP1</accession>
<dbReference type="Gene3D" id="3.40.50.300">
    <property type="entry name" value="P-loop containing nucleotide triphosphate hydrolases"/>
    <property type="match status" value="1"/>
</dbReference>
<dbReference type="AlphaFoldDB" id="A0A381STP1"/>
<sequence>MAFNLKNLKVIVKMGKPGSAEPSNGSMNGNGVSLQDGIKGFLQNTEVGHSSKFVLDEKLLARLPADFKDQAEQFRHLGAYVSKLPIDDIGIPEYMGFVSRGSDTQKKRNLLYPVGGGVFIHVVHDPEDTRDYYLAVEPSLAPGVEEIVNDIDVQLMDYIDELRSADGAEGRLDVILNAVDEICGRAKAPSKKVSKAIDLTDDQFQAIKYLMRREKAGMGVMDPLVEDPYIEDISCSGVGPLYIEHKIFGGLKASIEFSDSEELDQYVIQLSEKIGRPVTIREPIVDATLPDGSRINIVYGGDVSRRGSNFTIRKFSATPLSILDLIKFGTLTFEMAAYISLMLSEGMNTFVSGETASGKTTLLNAISTFIPPNAKIVSIEDTPELQVPHQNWIREVVRGGGENSASVTMFDLLVAALRQRPEEIVIGEIRGAEGAIAFQAMQTGHACMATFHAASVEKLIQRLTGNPINVPKTYIDNLNMVVIMSAVRLPDGSPGRRCLSISEIIEYDPVSNSFGFIEVFKWNPATDEFEFPGYMNTYLLEQVVASRRGLPPDEYRNIYGELERRAEVLKRLSERDTTNFYELHNVLAQANREGLF</sequence>
<feature type="domain" description="Bacterial type II secretion system protein E" evidence="2">
    <location>
        <begin position="217"/>
        <end position="465"/>
    </location>
</feature>
<name>A0A381STP1_9ZZZZ</name>
<gene>
    <name evidence="3" type="ORF">METZ01_LOCUS57537</name>
</gene>
<dbReference type="SUPFAM" id="SSF52540">
    <property type="entry name" value="P-loop containing nucleoside triphosphate hydrolases"/>
    <property type="match status" value="1"/>
</dbReference>
<dbReference type="InterPro" id="IPR050921">
    <property type="entry name" value="T4SS_GSP_E_ATPase"/>
</dbReference>
<dbReference type="PANTHER" id="PTHR30486:SF14">
    <property type="entry name" value="FLAGELLA ACCESSORY PROTEIN I"/>
    <property type="match status" value="1"/>
</dbReference>
<evidence type="ECO:0000259" key="2">
    <source>
        <dbReference type="Pfam" id="PF00437"/>
    </source>
</evidence>
<dbReference type="Pfam" id="PF00437">
    <property type="entry name" value="T2SSE"/>
    <property type="match status" value="1"/>
</dbReference>
<dbReference type="InterPro" id="IPR027417">
    <property type="entry name" value="P-loop_NTPase"/>
</dbReference>
<protein>
    <recommendedName>
        <fullName evidence="2">Bacterial type II secretion system protein E domain-containing protein</fullName>
    </recommendedName>
</protein>
<dbReference type="PANTHER" id="PTHR30486">
    <property type="entry name" value="TWITCHING MOTILITY PROTEIN PILT"/>
    <property type="match status" value="1"/>
</dbReference>
<evidence type="ECO:0000256" key="1">
    <source>
        <dbReference type="ARBA" id="ARBA00006611"/>
    </source>
</evidence>
<dbReference type="InterPro" id="IPR001482">
    <property type="entry name" value="T2SS/T4SS_dom"/>
</dbReference>
<dbReference type="EMBL" id="UINC01003252">
    <property type="protein sequence ID" value="SVA04683.1"/>
    <property type="molecule type" value="Genomic_DNA"/>
</dbReference>
<dbReference type="Gene3D" id="1.10.390.40">
    <property type="match status" value="1"/>
</dbReference>
<proteinExistence type="inferred from homology"/>
<reference evidence="3" key="1">
    <citation type="submission" date="2018-05" db="EMBL/GenBank/DDBJ databases">
        <authorList>
            <person name="Lanie J.A."/>
            <person name="Ng W.-L."/>
            <person name="Kazmierczak K.M."/>
            <person name="Andrzejewski T.M."/>
            <person name="Davidsen T.M."/>
            <person name="Wayne K.J."/>
            <person name="Tettelin H."/>
            <person name="Glass J.I."/>
            <person name="Rusch D."/>
            <person name="Podicherti R."/>
            <person name="Tsui H.-C.T."/>
            <person name="Winkler M.E."/>
        </authorList>
    </citation>
    <scope>NUCLEOTIDE SEQUENCE</scope>
</reference>
<dbReference type="Gene3D" id="3.30.450.370">
    <property type="match status" value="1"/>
</dbReference>
<organism evidence="3">
    <name type="scientific">marine metagenome</name>
    <dbReference type="NCBI Taxonomy" id="408172"/>
    <lineage>
        <taxon>unclassified sequences</taxon>
        <taxon>metagenomes</taxon>
        <taxon>ecological metagenomes</taxon>
    </lineage>
</organism>